<dbReference type="PANTHER" id="PTHR30560">
    <property type="entry name" value="TRIGGER FACTOR CHAPERONE AND PEPTIDYL-PROLYL CIS/TRANS ISOMERASE"/>
    <property type="match status" value="1"/>
</dbReference>
<evidence type="ECO:0000313" key="2">
    <source>
        <dbReference type="EMBL" id="RZF57409.1"/>
    </source>
</evidence>
<dbReference type="AlphaFoldDB" id="A0A4Q6XDB4"/>
<dbReference type="Gene3D" id="3.30.70.1050">
    <property type="entry name" value="Trigger factor ribosome-binding domain"/>
    <property type="match status" value="1"/>
</dbReference>
<keyword evidence="3" id="KW-1185">Reference proteome</keyword>
<evidence type="ECO:0000259" key="1">
    <source>
        <dbReference type="Pfam" id="PF05697"/>
    </source>
</evidence>
<dbReference type="OrthoDB" id="9767721at2"/>
<dbReference type="SUPFAM" id="SSF109998">
    <property type="entry name" value="Triger factor/SurA peptide-binding domain-like"/>
    <property type="match status" value="1"/>
</dbReference>
<dbReference type="GO" id="GO:0043335">
    <property type="term" value="P:protein unfolding"/>
    <property type="evidence" value="ECO:0007669"/>
    <property type="project" value="TreeGrafter"/>
</dbReference>
<organism evidence="2 3">
    <name type="scientific">Sphingobacterium corticibacterium</name>
    <dbReference type="NCBI Taxonomy" id="2484746"/>
    <lineage>
        <taxon>Bacteria</taxon>
        <taxon>Pseudomonadati</taxon>
        <taxon>Bacteroidota</taxon>
        <taxon>Sphingobacteriia</taxon>
        <taxon>Sphingobacteriales</taxon>
        <taxon>Sphingobacteriaceae</taxon>
        <taxon>Sphingobacterium</taxon>
    </lineage>
</organism>
<dbReference type="GO" id="GO:0043022">
    <property type="term" value="F:ribosome binding"/>
    <property type="evidence" value="ECO:0007669"/>
    <property type="project" value="TreeGrafter"/>
</dbReference>
<protein>
    <submittedName>
        <fullName evidence="2">Trigger factor</fullName>
    </submittedName>
</protein>
<dbReference type="Proteomes" id="UP000292855">
    <property type="component" value="Unassembled WGS sequence"/>
</dbReference>
<dbReference type="InterPro" id="IPR008881">
    <property type="entry name" value="Trigger_fac_ribosome-bd_bac"/>
</dbReference>
<dbReference type="PANTHER" id="PTHR30560:SF3">
    <property type="entry name" value="TRIGGER FACTOR-LIKE PROTEIN TIG, CHLOROPLASTIC"/>
    <property type="match status" value="1"/>
</dbReference>
<dbReference type="EMBL" id="SGIT01000007">
    <property type="protein sequence ID" value="RZF57409.1"/>
    <property type="molecule type" value="Genomic_DNA"/>
</dbReference>
<dbReference type="InterPro" id="IPR036611">
    <property type="entry name" value="Trigger_fac_ribosome-bd_sf"/>
</dbReference>
<dbReference type="InterPro" id="IPR027304">
    <property type="entry name" value="Trigger_fact/SurA_dom_sf"/>
</dbReference>
<reference evidence="2 3" key="1">
    <citation type="submission" date="2019-02" db="EMBL/GenBank/DDBJ databases">
        <authorList>
            <person name="Li Y."/>
        </authorList>
    </citation>
    <scope>NUCLEOTIDE SEQUENCE [LARGE SCALE GENOMIC DNA]</scope>
    <source>
        <strain evidence="2 3">30C10-4-7</strain>
    </source>
</reference>
<comment type="caution">
    <text evidence="2">The sequence shown here is derived from an EMBL/GenBank/DDBJ whole genome shotgun (WGS) entry which is preliminary data.</text>
</comment>
<dbReference type="InterPro" id="IPR005215">
    <property type="entry name" value="Trig_fac"/>
</dbReference>
<dbReference type="GO" id="GO:0051083">
    <property type="term" value="P:'de novo' cotranslational protein folding"/>
    <property type="evidence" value="ECO:0007669"/>
    <property type="project" value="TreeGrafter"/>
</dbReference>
<dbReference type="InterPro" id="IPR037041">
    <property type="entry name" value="Trigger_fac_C_sf"/>
</dbReference>
<dbReference type="SUPFAM" id="SSF102735">
    <property type="entry name" value="Trigger factor ribosome-binding domain"/>
    <property type="match status" value="1"/>
</dbReference>
<feature type="domain" description="Trigger factor ribosome-binding bacterial" evidence="1">
    <location>
        <begin position="1"/>
        <end position="150"/>
    </location>
</feature>
<dbReference type="Pfam" id="PF05697">
    <property type="entry name" value="Trigger_N"/>
    <property type="match status" value="1"/>
</dbReference>
<sequence>MNISHQTIDDVNANIKVELAPEDYNPSVDKAIKEQAKKAKLPGFRPGMVPPGHIRRTYGKSILFDEINKLVNDKISEYIGENKLEVLGQPLPVESDADAKYNWDFNDTFSFTYEIGIAPAFETPFSKETAFTAYEIKADDATLAERVKNLRRSYGKMTNPEVSEEGDVLYSTLKQTKEEGIEKTTSVRTDIIEDAKTKKALVGLKKDDTAKIDIKKAFKVADIARILGITEDEAENLDVTKFELTVNNINRLEEADLNQEFFDKLFPAGDVTKEEEFEAKVKEEVEGLFKQNADQKLRNDIYTYGMEKVDVKFPEAFLKKWLKATNPNISDEELEEGFADFVSNLKWTIIENRIVTANNLEVKYDEVINLAKERIYAQIKMYNINDEPTDEQLGQYALQLLQDREQANRLFEEAKALKVFDYLKENVTLKPQEIAYVDFEKLDKDSK</sequence>
<dbReference type="GO" id="GO:0015031">
    <property type="term" value="P:protein transport"/>
    <property type="evidence" value="ECO:0007669"/>
    <property type="project" value="InterPro"/>
</dbReference>
<name>A0A4Q6XDB4_9SPHI</name>
<gene>
    <name evidence="2" type="ORF">EWE74_20495</name>
</gene>
<proteinExistence type="predicted"/>
<dbReference type="GO" id="GO:0003755">
    <property type="term" value="F:peptidyl-prolyl cis-trans isomerase activity"/>
    <property type="evidence" value="ECO:0007669"/>
    <property type="project" value="TreeGrafter"/>
</dbReference>
<accession>A0A4Q6XDB4</accession>
<evidence type="ECO:0000313" key="3">
    <source>
        <dbReference type="Proteomes" id="UP000292855"/>
    </source>
</evidence>
<dbReference type="Gene3D" id="1.10.3120.10">
    <property type="entry name" value="Trigger factor, C-terminal domain"/>
    <property type="match status" value="1"/>
</dbReference>
<dbReference type="RefSeq" id="WP_130143533.1">
    <property type="nucleotide sequence ID" value="NZ_SGIT01000007.1"/>
</dbReference>
<dbReference type="GO" id="GO:0044183">
    <property type="term" value="F:protein folding chaperone"/>
    <property type="evidence" value="ECO:0007669"/>
    <property type="project" value="TreeGrafter"/>
</dbReference>